<keyword evidence="7" id="KW-0175">Coiled coil</keyword>
<dbReference type="RefSeq" id="XP_024321666.1">
    <property type="nucleotide sequence ID" value="XM_024470354.1"/>
</dbReference>
<evidence type="ECO:0000256" key="2">
    <source>
        <dbReference type="ARBA" id="ARBA00009063"/>
    </source>
</evidence>
<dbReference type="eggNOG" id="KOG3894">
    <property type="taxonomic scope" value="Eukaryota"/>
</dbReference>
<feature type="domain" description="SNARE-complex protein Syntaxin-18 N-terminal" evidence="10">
    <location>
        <begin position="2"/>
        <end position="94"/>
    </location>
</feature>
<gene>
    <name evidence="11" type="ORF">VC83_06765</name>
</gene>
<dbReference type="InterPro" id="IPR019529">
    <property type="entry name" value="Syntaxin-18_N"/>
</dbReference>
<dbReference type="GO" id="GO:0015031">
    <property type="term" value="P:protein transport"/>
    <property type="evidence" value="ECO:0007669"/>
    <property type="project" value="UniProtKB-KW"/>
</dbReference>
<dbReference type="EMBL" id="KV441404">
    <property type="protein sequence ID" value="OAF56370.1"/>
    <property type="molecule type" value="Genomic_DNA"/>
</dbReference>
<dbReference type="PANTHER" id="PTHR15959">
    <property type="entry name" value="SYNTAXIN-18"/>
    <property type="match status" value="1"/>
</dbReference>
<evidence type="ECO:0000256" key="6">
    <source>
        <dbReference type="ARBA" id="ARBA00022989"/>
    </source>
</evidence>
<keyword evidence="4" id="KW-0812">Transmembrane</keyword>
<dbReference type="Pfam" id="PF10496">
    <property type="entry name" value="Syntaxin-18_N"/>
    <property type="match status" value="1"/>
</dbReference>
<accession>A0A177A442</accession>
<keyword evidence="3" id="KW-0813">Transport</keyword>
<dbReference type="OrthoDB" id="342981at2759"/>
<dbReference type="AlphaFoldDB" id="A0A177A442"/>
<evidence type="ECO:0000256" key="4">
    <source>
        <dbReference type="ARBA" id="ARBA00022692"/>
    </source>
</evidence>
<evidence type="ECO:0000256" key="7">
    <source>
        <dbReference type="ARBA" id="ARBA00023054"/>
    </source>
</evidence>
<reference evidence="11" key="1">
    <citation type="submission" date="2016-03" db="EMBL/GenBank/DDBJ databases">
        <title>Updated assembly of Pseudogymnoascus destructans, the fungus causing white-nose syndrome of bats.</title>
        <authorList>
            <person name="Palmer J.M."/>
            <person name="Drees K.P."/>
            <person name="Foster J.T."/>
            <person name="Lindner D.L."/>
        </authorList>
    </citation>
    <scope>NUCLEOTIDE SEQUENCE [LARGE SCALE GENOMIC DNA]</scope>
    <source>
        <strain evidence="11">20631-21</strain>
    </source>
</reference>
<keyword evidence="6" id="KW-1133">Transmembrane helix</keyword>
<evidence type="ECO:0000256" key="5">
    <source>
        <dbReference type="ARBA" id="ARBA00022927"/>
    </source>
</evidence>
<keyword evidence="5" id="KW-0653">Protein transport</keyword>
<evidence type="ECO:0000256" key="3">
    <source>
        <dbReference type="ARBA" id="ARBA00022448"/>
    </source>
</evidence>
<evidence type="ECO:0000259" key="10">
    <source>
        <dbReference type="Pfam" id="PF10496"/>
    </source>
</evidence>
<dbReference type="Gene3D" id="1.20.5.110">
    <property type="match status" value="1"/>
</dbReference>
<evidence type="ECO:0000256" key="8">
    <source>
        <dbReference type="ARBA" id="ARBA00023136"/>
    </source>
</evidence>
<comment type="subcellular location">
    <subcellularLocation>
        <location evidence="1">Membrane</location>
        <topology evidence="1">Single-pass type IV membrane protein</topology>
    </subcellularLocation>
</comment>
<dbReference type="VEuPathDB" id="FungiDB:GMDG_02337"/>
<evidence type="ECO:0000256" key="9">
    <source>
        <dbReference type="SAM" id="MobiDB-lite"/>
    </source>
</evidence>
<name>A0A177A442_9PEZI</name>
<keyword evidence="8" id="KW-0472">Membrane</keyword>
<protein>
    <recommendedName>
        <fullName evidence="10">SNARE-complex protein Syntaxin-18 N-terminal domain-containing protein</fullName>
    </recommendedName>
</protein>
<dbReference type="Proteomes" id="UP000077154">
    <property type="component" value="Unassembled WGS sequence"/>
</dbReference>
<dbReference type="PANTHER" id="PTHR15959:SF0">
    <property type="entry name" value="SYNTAXIN-18"/>
    <property type="match status" value="1"/>
</dbReference>
<sequence>MTDITPYFNETLKAHGAHTTSGVSLSMQHLDEFLKEAYRINSHIASLNDYLRGIRQSYLSTTQPPRRQRQLAAETSKPKDKEWRYLTDRQRDEIDAETKQLLRELNYGIRNLADAEQLRQDTETTLIEKKYGNKLGALGNWAVGGIGQSKPPEQEQAESRANTISTHRENVLWYLRKKLQQCGGLQAAMMETRIMREMEKNKSLLYKSKGGMKGGSSGEPPIPAFKYKGAAGTQVEEEYGKNVEDELTPEQLQLFEKENRNMVQHYKDTLNQVKTAQKSLMEISELQTQLVNNLATQSAHIDQLVADSFLTAENVGGGNKELKKASERRSTAKYVFYASCGLSAFLVVYDLIV</sequence>
<organism evidence="11">
    <name type="scientific">Pseudogymnoascus destructans</name>
    <dbReference type="NCBI Taxonomy" id="655981"/>
    <lineage>
        <taxon>Eukaryota</taxon>
        <taxon>Fungi</taxon>
        <taxon>Dikarya</taxon>
        <taxon>Ascomycota</taxon>
        <taxon>Pezizomycotina</taxon>
        <taxon>Leotiomycetes</taxon>
        <taxon>Thelebolales</taxon>
        <taxon>Thelebolaceae</taxon>
        <taxon>Pseudogymnoascus</taxon>
    </lineage>
</organism>
<feature type="region of interest" description="Disordered" evidence="9">
    <location>
        <begin position="61"/>
        <end position="82"/>
    </location>
</feature>
<dbReference type="GO" id="GO:0005783">
    <property type="term" value="C:endoplasmic reticulum"/>
    <property type="evidence" value="ECO:0007669"/>
    <property type="project" value="TreeGrafter"/>
</dbReference>
<evidence type="ECO:0000313" key="11">
    <source>
        <dbReference type="EMBL" id="OAF56370.1"/>
    </source>
</evidence>
<dbReference type="GeneID" id="36289821"/>
<dbReference type="GO" id="GO:0031201">
    <property type="term" value="C:SNARE complex"/>
    <property type="evidence" value="ECO:0007669"/>
    <property type="project" value="TreeGrafter"/>
</dbReference>
<dbReference type="GO" id="GO:0006890">
    <property type="term" value="P:retrograde vesicle-mediated transport, Golgi to endoplasmic reticulum"/>
    <property type="evidence" value="ECO:0007669"/>
    <property type="project" value="TreeGrafter"/>
</dbReference>
<comment type="similarity">
    <text evidence="2">Belongs to the syntaxin family.</text>
</comment>
<evidence type="ECO:0000256" key="1">
    <source>
        <dbReference type="ARBA" id="ARBA00004211"/>
    </source>
</evidence>
<proteinExistence type="inferred from homology"/>